<dbReference type="Proteomes" id="UP000564677">
    <property type="component" value="Unassembled WGS sequence"/>
</dbReference>
<keyword evidence="4 8" id="KW-0560">Oxidoreductase</keyword>
<keyword evidence="6 8" id="KW-0503">Monooxygenase</keyword>
<dbReference type="AlphaFoldDB" id="A0A7X5ZX49"/>
<dbReference type="SUPFAM" id="SSF47240">
    <property type="entry name" value="Ferritin-like"/>
    <property type="match status" value="1"/>
</dbReference>
<evidence type="ECO:0000256" key="5">
    <source>
        <dbReference type="ARBA" id="ARBA00023004"/>
    </source>
</evidence>
<keyword evidence="5" id="KW-0408">Iron</keyword>
<keyword evidence="9" id="KW-1185">Reference proteome</keyword>
<dbReference type="PANTHER" id="PTHR11237:SF4">
    <property type="entry name" value="5-DEMETHOXYUBIQUINONE HYDROXYLASE, MITOCHONDRIAL"/>
    <property type="match status" value="1"/>
</dbReference>
<dbReference type="InterPro" id="IPR009078">
    <property type="entry name" value="Ferritin-like_SF"/>
</dbReference>
<evidence type="ECO:0000256" key="7">
    <source>
        <dbReference type="ARBA" id="ARBA00023136"/>
    </source>
</evidence>
<dbReference type="Pfam" id="PF03232">
    <property type="entry name" value="COQ7"/>
    <property type="match status" value="1"/>
</dbReference>
<evidence type="ECO:0000313" key="9">
    <source>
        <dbReference type="Proteomes" id="UP000564677"/>
    </source>
</evidence>
<protein>
    <submittedName>
        <fullName evidence="8">Ubiquinone biosynthesis monooxygenase Coq7</fullName>
        <ecNumber evidence="8">1.14.13.-</ecNumber>
    </submittedName>
</protein>
<dbReference type="GO" id="GO:0046872">
    <property type="term" value="F:metal ion binding"/>
    <property type="evidence" value="ECO:0007669"/>
    <property type="project" value="UniProtKB-KW"/>
</dbReference>
<gene>
    <name evidence="8" type="ORF">FHR20_003843</name>
</gene>
<evidence type="ECO:0000313" key="8">
    <source>
        <dbReference type="EMBL" id="NIJ66867.1"/>
    </source>
</evidence>
<dbReference type="GO" id="GO:0006744">
    <property type="term" value="P:ubiquinone biosynthetic process"/>
    <property type="evidence" value="ECO:0007669"/>
    <property type="project" value="UniProtKB-KW"/>
</dbReference>
<evidence type="ECO:0000256" key="1">
    <source>
        <dbReference type="ARBA" id="ARBA00004749"/>
    </source>
</evidence>
<organism evidence="8 9">
    <name type="scientific">Sphingomonas leidyi</name>
    <dbReference type="NCBI Taxonomy" id="68569"/>
    <lineage>
        <taxon>Bacteria</taxon>
        <taxon>Pseudomonadati</taxon>
        <taxon>Pseudomonadota</taxon>
        <taxon>Alphaproteobacteria</taxon>
        <taxon>Sphingomonadales</taxon>
        <taxon>Sphingomonadaceae</taxon>
        <taxon>Sphingomonas</taxon>
    </lineage>
</organism>
<keyword evidence="2" id="KW-0831">Ubiquinone biosynthesis</keyword>
<proteinExistence type="predicted"/>
<sequence length="193" mass="20614">MPIAARLAPGETLGDRVLRVDHAGEHGAVCVYRAQRRLARWTAPGLLAEIEAFIAHEMRHRALFAAELARRGQARCPSYALCAALGTLLGTITGLLGCHAIAATTVAIERVVLRHMAAQIAALGSSDPAAVAILLDIVEEEQEHHDRSAAHLRGGLLQRVLDVGVGIATEAVIWIGMHRRSGPRAIGDARRIS</sequence>
<dbReference type="Gene3D" id="1.20.1260.10">
    <property type="match status" value="1"/>
</dbReference>
<dbReference type="EC" id="1.14.13.-" evidence="8"/>
<dbReference type="InterPro" id="IPR011566">
    <property type="entry name" value="Ubq_synth_Coq7"/>
</dbReference>
<keyword evidence="8" id="KW-0830">Ubiquinone</keyword>
<keyword evidence="3" id="KW-0479">Metal-binding</keyword>
<dbReference type="GO" id="GO:0008682">
    <property type="term" value="F:3-demethoxyubiquinol 3-hydroxylase activity"/>
    <property type="evidence" value="ECO:0007669"/>
    <property type="project" value="TreeGrafter"/>
</dbReference>
<comment type="caution">
    <text evidence="8">The sequence shown here is derived from an EMBL/GenBank/DDBJ whole genome shotgun (WGS) entry which is preliminary data.</text>
</comment>
<evidence type="ECO:0000256" key="3">
    <source>
        <dbReference type="ARBA" id="ARBA00022723"/>
    </source>
</evidence>
<reference evidence="8 9" key="1">
    <citation type="submission" date="2020-03" db="EMBL/GenBank/DDBJ databases">
        <title>Genomic Encyclopedia of Type Strains, Phase IV (KMG-IV): sequencing the most valuable type-strain genomes for metagenomic binning, comparative biology and taxonomic classification.</title>
        <authorList>
            <person name="Goeker M."/>
        </authorList>
    </citation>
    <scope>NUCLEOTIDE SEQUENCE [LARGE SCALE GENOMIC DNA]</scope>
    <source>
        <strain evidence="8 9">DSM 4733</strain>
    </source>
</reference>
<accession>A0A7X5ZX49</accession>
<name>A0A7X5ZX49_9SPHN</name>
<dbReference type="InterPro" id="IPR012347">
    <property type="entry name" value="Ferritin-like"/>
</dbReference>
<dbReference type="PANTHER" id="PTHR11237">
    <property type="entry name" value="COENZYME Q10 BIOSYNTHESIS PROTEIN 7"/>
    <property type="match status" value="1"/>
</dbReference>
<evidence type="ECO:0000256" key="2">
    <source>
        <dbReference type="ARBA" id="ARBA00022688"/>
    </source>
</evidence>
<dbReference type="RefSeq" id="WP_167301160.1">
    <property type="nucleotide sequence ID" value="NZ_CP170557.1"/>
</dbReference>
<keyword evidence="7" id="KW-0472">Membrane</keyword>
<evidence type="ECO:0000256" key="6">
    <source>
        <dbReference type="ARBA" id="ARBA00023033"/>
    </source>
</evidence>
<comment type="pathway">
    <text evidence="1">Cofactor biosynthesis; ubiquinone biosynthesis.</text>
</comment>
<evidence type="ECO:0000256" key="4">
    <source>
        <dbReference type="ARBA" id="ARBA00023002"/>
    </source>
</evidence>
<dbReference type="EMBL" id="JAASQV010000004">
    <property type="protein sequence ID" value="NIJ66867.1"/>
    <property type="molecule type" value="Genomic_DNA"/>
</dbReference>